<evidence type="ECO:0000313" key="4">
    <source>
        <dbReference type="Proteomes" id="UP000177763"/>
    </source>
</evidence>
<dbReference type="Proteomes" id="UP000177763">
    <property type="component" value="Unassembled WGS sequence"/>
</dbReference>
<evidence type="ECO:0000256" key="1">
    <source>
        <dbReference type="SAM" id="Coils"/>
    </source>
</evidence>
<reference evidence="3 4" key="1">
    <citation type="journal article" date="2016" name="Nat. Commun.">
        <title>Thousands of microbial genomes shed light on interconnected biogeochemical processes in an aquifer system.</title>
        <authorList>
            <person name="Anantharaman K."/>
            <person name="Brown C.T."/>
            <person name="Hug L.A."/>
            <person name="Sharon I."/>
            <person name="Castelle C.J."/>
            <person name="Probst A.J."/>
            <person name="Thomas B.C."/>
            <person name="Singh A."/>
            <person name="Wilkins M.J."/>
            <person name="Karaoz U."/>
            <person name="Brodie E.L."/>
            <person name="Williams K.H."/>
            <person name="Hubbard S.S."/>
            <person name="Banfield J.F."/>
        </authorList>
    </citation>
    <scope>NUCLEOTIDE SEQUENCE [LARGE SCALE GENOMIC DNA]</scope>
</reference>
<name>A0A1F4VHA5_UNCKA</name>
<feature type="transmembrane region" description="Helical" evidence="2">
    <location>
        <begin position="253"/>
        <end position="275"/>
    </location>
</feature>
<keyword evidence="2" id="KW-0812">Transmembrane</keyword>
<sequence>MGRTMDHKTMDVLVGSSEIDLFQAGGKGMTKADICSAAQKRLINGPKLTGGEKARFFNLVLSKAGAVKVAGRFYHGNFIPTKLTPIKEVSLVRKGPATEAERLAATAVQKELILRTTAGLSMSRAEMIEIACKSMGISPDKFPLVRWWTLAALISCKNNGDNTYRYFSLSERTVNARKALAEQRQLSERMRKATEKAAKRANKEPALAHPQAFSGLGVSPPDYVFEAEKGKEMEVTVVGAKGGASITTRAHKVIIFLVVPMLVVACFFGAVLPYLPH</sequence>
<dbReference type="EMBL" id="MEVN01000034">
    <property type="protein sequence ID" value="OGC56612.1"/>
    <property type="molecule type" value="Genomic_DNA"/>
</dbReference>
<gene>
    <name evidence="3" type="ORF">A3H26_01835</name>
</gene>
<keyword evidence="1" id="KW-0175">Coiled coil</keyword>
<proteinExistence type="predicted"/>
<feature type="coiled-coil region" evidence="1">
    <location>
        <begin position="176"/>
        <end position="204"/>
    </location>
</feature>
<accession>A0A1F4VHA5</accession>
<evidence type="ECO:0000256" key="2">
    <source>
        <dbReference type="SAM" id="Phobius"/>
    </source>
</evidence>
<evidence type="ECO:0000313" key="3">
    <source>
        <dbReference type="EMBL" id="OGC56612.1"/>
    </source>
</evidence>
<protein>
    <submittedName>
        <fullName evidence="3">Uncharacterized protein</fullName>
    </submittedName>
</protein>
<organism evidence="3 4">
    <name type="scientific">candidate division WWE3 bacterium RIFCSPLOWO2_12_FULL_36_10</name>
    <dbReference type="NCBI Taxonomy" id="1802630"/>
    <lineage>
        <taxon>Bacteria</taxon>
        <taxon>Katanobacteria</taxon>
    </lineage>
</organism>
<keyword evidence="2" id="KW-1133">Transmembrane helix</keyword>
<dbReference type="AlphaFoldDB" id="A0A1F4VHA5"/>
<comment type="caution">
    <text evidence="3">The sequence shown here is derived from an EMBL/GenBank/DDBJ whole genome shotgun (WGS) entry which is preliminary data.</text>
</comment>
<keyword evidence="2" id="KW-0472">Membrane</keyword>